<evidence type="ECO:0000313" key="2">
    <source>
        <dbReference type="EMBL" id="PSR90903.1"/>
    </source>
</evidence>
<dbReference type="FunFam" id="2.130.10.30:FF:000027">
    <property type="entry name" value="Protein FMP25, mitochondrial"/>
    <property type="match status" value="1"/>
</dbReference>
<dbReference type="OrthoDB" id="10256179at2759"/>
<dbReference type="InParanoid" id="A0A2T3ACD2"/>
<dbReference type="Proteomes" id="UP000241462">
    <property type="component" value="Unassembled WGS sequence"/>
</dbReference>
<dbReference type="PANTHER" id="PTHR47563:SF1">
    <property type="entry name" value="PROTEIN FMP25, MITOCHONDRIAL"/>
    <property type="match status" value="1"/>
</dbReference>
<feature type="repeat" description="RCC1" evidence="1">
    <location>
        <begin position="154"/>
        <end position="221"/>
    </location>
</feature>
<organism evidence="2 3">
    <name type="scientific">Coniella lustricola</name>
    <dbReference type="NCBI Taxonomy" id="2025994"/>
    <lineage>
        <taxon>Eukaryota</taxon>
        <taxon>Fungi</taxon>
        <taxon>Dikarya</taxon>
        <taxon>Ascomycota</taxon>
        <taxon>Pezizomycotina</taxon>
        <taxon>Sordariomycetes</taxon>
        <taxon>Sordariomycetidae</taxon>
        <taxon>Diaporthales</taxon>
        <taxon>Schizoparmaceae</taxon>
        <taxon>Coniella</taxon>
    </lineage>
</organism>
<proteinExistence type="predicted"/>
<feature type="repeat" description="RCC1" evidence="1">
    <location>
        <begin position="222"/>
        <end position="285"/>
    </location>
</feature>
<dbReference type="PROSITE" id="PS00626">
    <property type="entry name" value="RCC1_2"/>
    <property type="match status" value="1"/>
</dbReference>
<feature type="repeat" description="RCC1" evidence="1">
    <location>
        <begin position="286"/>
        <end position="347"/>
    </location>
</feature>
<protein>
    <submittedName>
        <fullName evidence="2">Regulator of chromosome condensation 1/beta-lactamase-inhibitor protein II</fullName>
    </submittedName>
</protein>
<dbReference type="Gene3D" id="2.130.10.30">
    <property type="entry name" value="Regulator of chromosome condensation 1/beta-lactamase-inhibitor protein II"/>
    <property type="match status" value="1"/>
</dbReference>
<dbReference type="GO" id="GO:0034551">
    <property type="term" value="P:mitochondrial respiratory chain complex III assembly"/>
    <property type="evidence" value="ECO:0007669"/>
    <property type="project" value="TreeGrafter"/>
</dbReference>
<dbReference type="FunCoup" id="A0A2T3ACD2">
    <property type="interactions" value="15"/>
</dbReference>
<accession>A0A2T3ACD2</accession>
<dbReference type="Pfam" id="PF13540">
    <property type="entry name" value="RCC1_2"/>
    <property type="match status" value="1"/>
</dbReference>
<dbReference type="STRING" id="2025994.A0A2T3ACD2"/>
<name>A0A2T3ACD2_9PEZI</name>
<evidence type="ECO:0000313" key="3">
    <source>
        <dbReference type="Proteomes" id="UP000241462"/>
    </source>
</evidence>
<dbReference type="SUPFAM" id="SSF50985">
    <property type="entry name" value="RCC1/BLIP-II"/>
    <property type="match status" value="1"/>
</dbReference>
<dbReference type="InterPro" id="IPR000408">
    <property type="entry name" value="Reg_chr_condens"/>
</dbReference>
<dbReference type="PROSITE" id="PS50012">
    <property type="entry name" value="RCC1_3"/>
    <property type="match status" value="3"/>
</dbReference>
<reference evidence="2 3" key="1">
    <citation type="journal article" date="2018" name="Mycol. Prog.">
        <title>Coniella lustricola, a new species from submerged detritus.</title>
        <authorList>
            <person name="Raudabaugh D.B."/>
            <person name="Iturriaga T."/>
            <person name="Carver A."/>
            <person name="Mondo S."/>
            <person name="Pangilinan J."/>
            <person name="Lipzen A."/>
            <person name="He G."/>
            <person name="Amirebrahimi M."/>
            <person name="Grigoriev I.V."/>
            <person name="Miller A.N."/>
        </authorList>
    </citation>
    <scope>NUCLEOTIDE SEQUENCE [LARGE SCALE GENOMIC DNA]</scope>
    <source>
        <strain evidence="2 3">B22-T-1</strain>
    </source>
</reference>
<dbReference type="PANTHER" id="PTHR47563">
    <property type="entry name" value="PROTEIN FMP25, MITOCHONDRIAL"/>
    <property type="match status" value="1"/>
</dbReference>
<keyword evidence="3" id="KW-1185">Reference proteome</keyword>
<dbReference type="PRINTS" id="PR00633">
    <property type="entry name" value="RCCNDNSATION"/>
</dbReference>
<sequence length="544" mass="58578">MVGGAVYLYPTLFGQTTGDSIPQAEIEFEKKRKRSRNKDINRDLLSSQHIQVRKSWESPGVYAWGNNAGRAVAPDSKETIIKTPRRLSWFDGMLLRDLKIDSAFGAAVTEQGDLVQWGTGYSPENPGPAYTLRGKDIIKLAISRDRILALSKSGSVYSLPVSKTDQLGGAKPSETSSYLSFWSSPGSNIHYRQIQPSNLGWGEKIVDVQSGLEHALLLTSSGRVFSAASSTESYPSRGQLGISGLNWNTRPQGPIDQPLEINSLKGFKAQKIATGDYHSLVLDDQGRIFAFGDNSVGQLGFPAVADATIIDSPSILPLNNLYRGTDMIAKVTSIAAGGANSFFTVDATRNPSSSPTSSSSEVVAPARTLGKVVADTWATGEGIYGCLGTGRWTHISDKPAKIKALSGLFEWDEKANQVIPIRLSRLSVGATHTAAVMDNVTYLDASGTTGANDTNWGADVMWWGGNEYYQLGNGKRTNANAPLYIAPLDGGAADAKAGRKGEEHRFQITPRQTVRLGEGGKGRKVSFEQRVECGRYVTAVYSGT</sequence>
<dbReference type="InterPro" id="IPR009091">
    <property type="entry name" value="RCC1/BLIP-II"/>
</dbReference>
<gene>
    <name evidence="2" type="ORF">BD289DRAFT_365464</name>
</gene>
<dbReference type="EMBL" id="KZ678414">
    <property type="protein sequence ID" value="PSR90903.1"/>
    <property type="molecule type" value="Genomic_DNA"/>
</dbReference>
<evidence type="ECO:0000256" key="1">
    <source>
        <dbReference type="PROSITE-ProRule" id="PRU00235"/>
    </source>
</evidence>
<dbReference type="GO" id="GO:0005743">
    <property type="term" value="C:mitochondrial inner membrane"/>
    <property type="evidence" value="ECO:0007669"/>
    <property type="project" value="TreeGrafter"/>
</dbReference>
<dbReference type="InterPro" id="IPR053245">
    <property type="entry name" value="MitoProcess-Associated"/>
</dbReference>
<dbReference type="AlphaFoldDB" id="A0A2T3ACD2"/>